<evidence type="ECO:0000313" key="1">
    <source>
        <dbReference type="EMBL" id="GFG32204.1"/>
    </source>
</evidence>
<name>A0A6L2PII0_COPFO</name>
<dbReference type="InParanoid" id="A0A6L2PII0"/>
<dbReference type="Proteomes" id="UP000502823">
    <property type="component" value="Unassembled WGS sequence"/>
</dbReference>
<dbReference type="OrthoDB" id="10044608at2759"/>
<dbReference type="PANTHER" id="PTHR15109">
    <property type="entry name" value="AGAP004327-PA"/>
    <property type="match status" value="1"/>
</dbReference>
<gene>
    <name evidence="1" type="ORF">Cfor_02029</name>
</gene>
<dbReference type="InterPro" id="IPR029717">
    <property type="entry name" value="FAM193"/>
</dbReference>
<sequence length="258" mass="30078">MARKCESEGEVQHSCLLPLLLSQLFGEPVFFMDDRYVLHVELQYHMKFVVLFQDEMVQLDENSALPIIAIAAAAAASQRDEKPCTCEACKDKRELAAEQVEEMRRLQSYWMELRQYIRMVYRMAMEGRTVESSGAEDNEVKMKDLVQKLCARDPHQLFQRLESQVQEFVIEAKVRQLELLHREQQTPELAQIFLTGLLEGYDKLCLAAKQLAPLLQQLETEHLQRFNLTWEVLNKHLYQSCVYTDPLVQSNLPHYIGQ</sequence>
<keyword evidence="2" id="KW-1185">Reference proteome</keyword>
<dbReference type="AlphaFoldDB" id="A0A6L2PII0"/>
<protein>
    <submittedName>
        <fullName evidence="1">Uncharacterized protein</fullName>
    </submittedName>
</protein>
<proteinExistence type="predicted"/>
<evidence type="ECO:0000313" key="2">
    <source>
        <dbReference type="Proteomes" id="UP000502823"/>
    </source>
</evidence>
<feature type="non-terminal residue" evidence="1">
    <location>
        <position position="258"/>
    </location>
</feature>
<dbReference type="EMBL" id="BLKM01000354">
    <property type="protein sequence ID" value="GFG32204.1"/>
    <property type="molecule type" value="Genomic_DNA"/>
</dbReference>
<reference evidence="2" key="1">
    <citation type="submission" date="2020-01" db="EMBL/GenBank/DDBJ databases">
        <title>Draft genome sequence of the Termite Coptotermes fromosanus.</title>
        <authorList>
            <person name="Itakura S."/>
            <person name="Yosikawa Y."/>
            <person name="Umezawa K."/>
        </authorList>
    </citation>
    <scope>NUCLEOTIDE SEQUENCE [LARGE SCALE GENOMIC DNA]</scope>
</reference>
<comment type="caution">
    <text evidence="1">The sequence shown here is derived from an EMBL/GenBank/DDBJ whole genome shotgun (WGS) entry which is preliminary data.</text>
</comment>
<dbReference type="PANTHER" id="PTHR15109:SF4">
    <property type="entry name" value="FAM193 C-TERMINAL DOMAIN-CONTAINING PROTEIN"/>
    <property type="match status" value="1"/>
</dbReference>
<organism evidence="1 2">
    <name type="scientific">Coptotermes formosanus</name>
    <name type="common">Formosan subterranean termite</name>
    <dbReference type="NCBI Taxonomy" id="36987"/>
    <lineage>
        <taxon>Eukaryota</taxon>
        <taxon>Metazoa</taxon>
        <taxon>Ecdysozoa</taxon>
        <taxon>Arthropoda</taxon>
        <taxon>Hexapoda</taxon>
        <taxon>Insecta</taxon>
        <taxon>Pterygota</taxon>
        <taxon>Neoptera</taxon>
        <taxon>Polyneoptera</taxon>
        <taxon>Dictyoptera</taxon>
        <taxon>Blattodea</taxon>
        <taxon>Blattoidea</taxon>
        <taxon>Termitoidae</taxon>
        <taxon>Rhinotermitidae</taxon>
        <taxon>Coptotermes</taxon>
    </lineage>
</organism>
<accession>A0A6L2PII0</accession>